<dbReference type="GO" id="GO:0000155">
    <property type="term" value="F:phosphorelay sensor kinase activity"/>
    <property type="evidence" value="ECO:0007669"/>
    <property type="project" value="InterPro"/>
</dbReference>
<dbReference type="InterPro" id="IPR003661">
    <property type="entry name" value="HisK_dim/P_dom"/>
</dbReference>
<evidence type="ECO:0000313" key="10">
    <source>
        <dbReference type="EMBL" id="HIW80639.1"/>
    </source>
</evidence>
<comment type="catalytic activity">
    <reaction evidence="1">
        <text>ATP + protein L-histidine = ADP + protein N-phospho-L-histidine.</text>
        <dbReference type="EC" id="2.7.13.3"/>
    </reaction>
</comment>
<dbReference type="Gene3D" id="3.30.565.10">
    <property type="entry name" value="Histidine kinase-like ATPase, C-terminal domain"/>
    <property type="match status" value="1"/>
</dbReference>
<dbReference type="GO" id="GO:0004721">
    <property type="term" value="F:phosphoprotein phosphatase activity"/>
    <property type="evidence" value="ECO:0007669"/>
    <property type="project" value="TreeGrafter"/>
</dbReference>
<dbReference type="Gene3D" id="1.10.287.130">
    <property type="match status" value="1"/>
</dbReference>
<comment type="caution">
    <text evidence="10">The sequence shown here is derived from an EMBL/GenBank/DDBJ whole genome shotgun (WGS) entry which is preliminary data.</text>
</comment>
<dbReference type="FunFam" id="3.30.565.10:FF:000006">
    <property type="entry name" value="Sensor histidine kinase WalK"/>
    <property type="match status" value="1"/>
</dbReference>
<evidence type="ECO:0000256" key="7">
    <source>
        <dbReference type="ARBA" id="ARBA00023012"/>
    </source>
</evidence>
<keyword evidence="8" id="KW-0472">Membrane</keyword>
<dbReference type="SUPFAM" id="SSF47384">
    <property type="entry name" value="Homodimeric domain of signal transducing histidine kinase"/>
    <property type="match status" value="1"/>
</dbReference>
<evidence type="ECO:0000256" key="8">
    <source>
        <dbReference type="SAM" id="Phobius"/>
    </source>
</evidence>
<dbReference type="PANTHER" id="PTHR45453:SF1">
    <property type="entry name" value="PHOSPHATE REGULON SENSOR PROTEIN PHOR"/>
    <property type="match status" value="1"/>
</dbReference>
<keyword evidence="6 10" id="KW-0418">Kinase</keyword>
<dbReference type="SMART" id="SM00387">
    <property type="entry name" value="HATPase_c"/>
    <property type="match status" value="1"/>
</dbReference>
<keyword evidence="8" id="KW-0812">Transmembrane</keyword>
<evidence type="ECO:0000256" key="3">
    <source>
        <dbReference type="ARBA" id="ARBA00012438"/>
    </source>
</evidence>
<reference evidence="10" key="1">
    <citation type="journal article" date="2021" name="PeerJ">
        <title>Extensive microbial diversity within the chicken gut microbiome revealed by metagenomics and culture.</title>
        <authorList>
            <person name="Gilroy R."/>
            <person name="Ravi A."/>
            <person name="Getino M."/>
            <person name="Pursley I."/>
            <person name="Horton D.L."/>
            <person name="Alikhan N.F."/>
            <person name="Baker D."/>
            <person name="Gharbi K."/>
            <person name="Hall N."/>
            <person name="Watson M."/>
            <person name="Adriaenssens E.M."/>
            <person name="Foster-Nyarko E."/>
            <person name="Jarju S."/>
            <person name="Secka A."/>
            <person name="Antonio M."/>
            <person name="Oren A."/>
            <person name="Chaudhuri R.R."/>
            <person name="La Ragione R."/>
            <person name="Hildebrand F."/>
            <person name="Pallen M.J."/>
        </authorList>
    </citation>
    <scope>NUCLEOTIDE SEQUENCE</scope>
    <source>
        <strain evidence="10">CHK195-6426</strain>
    </source>
</reference>
<dbReference type="SMART" id="SM00388">
    <property type="entry name" value="HisKA"/>
    <property type="match status" value="1"/>
</dbReference>
<dbReference type="InterPro" id="IPR004358">
    <property type="entry name" value="Sig_transdc_His_kin-like_C"/>
</dbReference>
<organism evidence="10 11">
    <name type="scientific">Candidatus Acetatifactor stercoripullorum</name>
    <dbReference type="NCBI Taxonomy" id="2838414"/>
    <lineage>
        <taxon>Bacteria</taxon>
        <taxon>Bacillati</taxon>
        <taxon>Bacillota</taxon>
        <taxon>Clostridia</taxon>
        <taxon>Lachnospirales</taxon>
        <taxon>Lachnospiraceae</taxon>
        <taxon>Acetatifactor</taxon>
    </lineage>
</organism>
<dbReference type="EC" id="2.7.13.3" evidence="3"/>
<keyword evidence="5" id="KW-0808">Transferase</keyword>
<dbReference type="InterPro" id="IPR003594">
    <property type="entry name" value="HATPase_dom"/>
</dbReference>
<evidence type="ECO:0000259" key="9">
    <source>
        <dbReference type="PROSITE" id="PS50109"/>
    </source>
</evidence>
<protein>
    <recommendedName>
        <fullName evidence="3">histidine kinase</fullName>
        <ecNumber evidence="3">2.7.13.3</ecNumber>
    </recommendedName>
</protein>
<evidence type="ECO:0000256" key="6">
    <source>
        <dbReference type="ARBA" id="ARBA00022777"/>
    </source>
</evidence>
<dbReference type="InterPro" id="IPR036890">
    <property type="entry name" value="HATPase_C_sf"/>
</dbReference>
<dbReference type="GO" id="GO:0016036">
    <property type="term" value="P:cellular response to phosphate starvation"/>
    <property type="evidence" value="ECO:0007669"/>
    <property type="project" value="TreeGrafter"/>
</dbReference>
<dbReference type="PANTHER" id="PTHR45453">
    <property type="entry name" value="PHOSPHATE REGULON SENSOR PROTEIN PHOR"/>
    <property type="match status" value="1"/>
</dbReference>
<dbReference type="SUPFAM" id="SSF55874">
    <property type="entry name" value="ATPase domain of HSP90 chaperone/DNA topoisomerase II/histidine kinase"/>
    <property type="match status" value="1"/>
</dbReference>
<accession>A0A9D1UAF0</accession>
<comment type="subcellular location">
    <subcellularLocation>
        <location evidence="2">Membrane</location>
    </subcellularLocation>
</comment>
<dbReference type="NCBIfam" id="NF033091">
    <property type="entry name" value="HK_VanS_ACDEFG"/>
    <property type="match status" value="1"/>
</dbReference>
<feature type="transmembrane region" description="Helical" evidence="8">
    <location>
        <begin position="27"/>
        <end position="51"/>
    </location>
</feature>
<evidence type="ECO:0000313" key="11">
    <source>
        <dbReference type="Proteomes" id="UP000824265"/>
    </source>
</evidence>
<dbReference type="PRINTS" id="PR00344">
    <property type="entry name" value="BCTRLSENSOR"/>
</dbReference>
<keyword evidence="8" id="KW-1133">Transmembrane helix</keyword>
<dbReference type="PROSITE" id="PS50109">
    <property type="entry name" value="HIS_KIN"/>
    <property type="match status" value="1"/>
</dbReference>
<keyword evidence="4" id="KW-0597">Phosphoprotein</keyword>
<dbReference type="InterPro" id="IPR058212">
    <property type="entry name" value="VanS-like"/>
</dbReference>
<feature type="transmembrane region" description="Helical" evidence="8">
    <location>
        <begin position="73"/>
        <end position="94"/>
    </location>
</feature>
<reference evidence="10" key="2">
    <citation type="submission" date="2021-04" db="EMBL/GenBank/DDBJ databases">
        <authorList>
            <person name="Gilroy R."/>
        </authorList>
    </citation>
    <scope>NUCLEOTIDE SEQUENCE</scope>
    <source>
        <strain evidence="10">CHK195-6426</strain>
    </source>
</reference>
<dbReference type="Pfam" id="PF02518">
    <property type="entry name" value="HATPase_c"/>
    <property type="match status" value="1"/>
</dbReference>
<evidence type="ECO:0000256" key="4">
    <source>
        <dbReference type="ARBA" id="ARBA00022553"/>
    </source>
</evidence>
<dbReference type="CDD" id="cd00082">
    <property type="entry name" value="HisKA"/>
    <property type="match status" value="1"/>
</dbReference>
<feature type="domain" description="Histidine kinase" evidence="9">
    <location>
        <begin position="159"/>
        <end position="375"/>
    </location>
</feature>
<dbReference type="EMBL" id="DXGH01000020">
    <property type="protein sequence ID" value="HIW80639.1"/>
    <property type="molecule type" value="Genomic_DNA"/>
</dbReference>
<dbReference type="InterPro" id="IPR050351">
    <property type="entry name" value="BphY/WalK/GraS-like"/>
</dbReference>
<evidence type="ECO:0000256" key="1">
    <source>
        <dbReference type="ARBA" id="ARBA00000085"/>
    </source>
</evidence>
<dbReference type="AlphaFoldDB" id="A0A9D1UAF0"/>
<evidence type="ECO:0000256" key="2">
    <source>
        <dbReference type="ARBA" id="ARBA00004370"/>
    </source>
</evidence>
<sequence length="378" mass="43117">MPLNKRADKRGRNRGYTHKSAVTRKILIQYVLSLIGFAGLLPVLVILAWQFCSSITWYSSDPLWRILSWVRDYIILVVAVVFLIGWVLITYYFISKPLRYLDQVVAASRQLAELSETPIQLPETMHGVQDEMNLVREQALRNAALAKEAEQRKNDLIVYLAHDLKTPLTSVIGYLTLLRDEPQISEKLREKYTGIALSKAERLEDLINEFFDITRFNLTAMTLETERVNLSRMLEQIASEFEPILGEKELFWELSIEPNVEIVCDPDKLERVFDNLIRNAVNYSYSNTGIRMGLFQKEGFAEARICNQGKTIPKEKLDRIFEQFFRLDASRSSKTGGAGLGLAISKEIVELHGGQITVQSAEEKILFTVRLPLSGTPS</sequence>
<evidence type="ECO:0000256" key="5">
    <source>
        <dbReference type="ARBA" id="ARBA00022679"/>
    </source>
</evidence>
<gene>
    <name evidence="10" type="ORF">H9742_03780</name>
</gene>
<dbReference type="InterPro" id="IPR005467">
    <property type="entry name" value="His_kinase_dom"/>
</dbReference>
<dbReference type="InterPro" id="IPR036097">
    <property type="entry name" value="HisK_dim/P_sf"/>
</dbReference>
<name>A0A9D1UAF0_9FIRM</name>
<dbReference type="Proteomes" id="UP000824265">
    <property type="component" value="Unassembled WGS sequence"/>
</dbReference>
<keyword evidence="7" id="KW-0902">Two-component regulatory system</keyword>
<proteinExistence type="predicted"/>
<dbReference type="GO" id="GO:0005886">
    <property type="term" value="C:plasma membrane"/>
    <property type="evidence" value="ECO:0007669"/>
    <property type="project" value="TreeGrafter"/>
</dbReference>
<dbReference type="Pfam" id="PF00512">
    <property type="entry name" value="HisKA"/>
    <property type="match status" value="1"/>
</dbReference>